<dbReference type="SUPFAM" id="SSF53756">
    <property type="entry name" value="UDP-Glycosyltransferase/glycogen phosphorylase"/>
    <property type="match status" value="1"/>
</dbReference>
<dbReference type="GO" id="GO:0008184">
    <property type="term" value="F:glycogen phosphorylase activity"/>
    <property type="evidence" value="ECO:0007669"/>
    <property type="project" value="InterPro"/>
</dbReference>
<comment type="similarity">
    <text evidence="3 11">Belongs to the glycogen phosphorylase family.</text>
</comment>
<reference evidence="12" key="1">
    <citation type="submission" date="2020-12" db="EMBL/GenBank/DDBJ databases">
        <title>Methylobrevis albus sp. nov., isolated from fresh water lack sediment.</title>
        <authorList>
            <person name="Zou Q."/>
        </authorList>
    </citation>
    <scope>NUCLEOTIDE SEQUENCE</scope>
    <source>
        <strain evidence="12">L22</strain>
    </source>
</reference>
<keyword evidence="8 11" id="KW-0119">Carbohydrate metabolism</keyword>
<feature type="modified residue" description="N6-(pyridoxal phosphate)lysine" evidence="10">
    <location>
        <position position="661"/>
    </location>
</feature>
<dbReference type="Gene3D" id="3.40.50.2000">
    <property type="entry name" value="Glycogen Phosphorylase B"/>
    <property type="match status" value="2"/>
</dbReference>
<evidence type="ECO:0000256" key="4">
    <source>
        <dbReference type="ARBA" id="ARBA00022533"/>
    </source>
</evidence>
<comment type="catalytic activity">
    <reaction evidence="1 11">
        <text>[(1-&gt;4)-alpha-D-glucosyl](n) + phosphate = [(1-&gt;4)-alpha-D-glucosyl](n-1) + alpha-D-glucose 1-phosphate</text>
        <dbReference type="Rhea" id="RHEA:41732"/>
        <dbReference type="Rhea" id="RHEA-COMP:9584"/>
        <dbReference type="Rhea" id="RHEA-COMP:9586"/>
        <dbReference type="ChEBI" id="CHEBI:15444"/>
        <dbReference type="ChEBI" id="CHEBI:43474"/>
        <dbReference type="ChEBI" id="CHEBI:58601"/>
        <dbReference type="EC" id="2.4.1.1"/>
    </reaction>
</comment>
<sequence length="811" mass="91113">MNISVEPVTAPRVATTESIRLGLVEKLAYAVGKDPEHATLQDWSVALGLLVRDHVVDHWFAATRAGYSKHGKRVYYLSMEFLIGRLLNDAIANLQIEAPIIEALGELGLELKDLLGQESDAALGNGGLGRLAACFLDSMSRLAIPAYGYGIRYEHGLFRQRFHDGWQIEEAEDWLVSGHVWEFERPEVKYTIKFGGHISFDGQGQTHWHAEQTVLAVAYDTPITGWKGAHVNTLRLWSSKPTEILDLRRFNSGDYLNAAEKLIRAETISRVLYPDDTTAEGKELRLKQEFFFTSASLQDLLRRFLTEFSDLKLLPDHVSIQMNDTHPAIAVAELMRLLADEHRLPFIEAFEITRKCLSYTNHTLLPEALERWHVGLFRKVLPRHMQIIEWIDYHHLAEVQGKGLPVSLDAIRIIDHGAEIRMGNLAFIGSKRVNGVSALHTELMKQTVFSEFHKIYPDRIVNQTNGITPRRWLYECNPPLRNLLIEAIGTEWIGNLEKIDAATAFATDASFKEKFAAAKRQNKLRLAAEIKARLGITVDPSALFDVQIKRIHEYKRQLMNILETIALYHAIRRTPGAEWTPRVKIFGGKAAPGYHIAKRIIKLANDVAKVINNDPIVGDRLKVAFLPNYNVSLAEIIIPAADLSEQISTAGMEASGTGNMKLALNGALTIGTLDGANVEIGERVGPDNIYIFGLTAADVADIRIHGYDPRPTIEGDPVLAEVMRSLVSGEFSSDDNGRYHGISDVLYSGDYFLVTADFQAYFQRQRDADRDFRDSSRWTERAILNTTKVGWFSSDRTIRGYAKDVWNVPVA</sequence>
<dbReference type="EMBL" id="JADZLT010000052">
    <property type="protein sequence ID" value="MBH0239044.1"/>
    <property type="molecule type" value="Genomic_DNA"/>
</dbReference>
<keyword evidence="4" id="KW-0021">Allosteric enzyme</keyword>
<evidence type="ECO:0000256" key="11">
    <source>
        <dbReference type="RuleBase" id="RU000587"/>
    </source>
</evidence>
<evidence type="ECO:0000256" key="1">
    <source>
        <dbReference type="ARBA" id="ARBA00001275"/>
    </source>
</evidence>
<dbReference type="InterPro" id="IPR035090">
    <property type="entry name" value="Pyridoxal_P_attach_site"/>
</dbReference>
<accession>A0A931I412</accession>
<comment type="cofactor">
    <cofactor evidence="2 11">
        <name>pyridoxal 5'-phosphate</name>
        <dbReference type="ChEBI" id="CHEBI:597326"/>
    </cofactor>
</comment>
<protein>
    <recommendedName>
        <fullName evidence="11">Alpha-1,4 glucan phosphorylase</fullName>
        <ecNumber evidence="11">2.4.1.1</ecNumber>
    </recommendedName>
</protein>
<dbReference type="GO" id="GO:0030170">
    <property type="term" value="F:pyridoxal phosphate binding"/>
    <property type="evidence" value="ECO:0007669"/>
    <property type="project" value="InterPro"/>
</dbReference>
<keyword evidence="7 10" id="KW-0663">Pyridoxal phosphate</keyword>
<evidence type="ECO:0000256" key="7">
    <source>
        <dbReference type="ARBA" id="ARBA00022898"/>
    </source>
</evidence>
<dbReference type="GO" id="GO:0005980">
    <property type="term" value="P:glycogen catabolic process"/>
    <property type="evidence" value="ECO:0007669"/>
    <property type="project" value="TreeGrafter"/>
</dbReference>
<comment type="function">
    <text evidence="9">Phosphorylase is an important allosteric enzyme in carbohydrate metabolism. Enzymes from different sources differ in their regulatory mechanisms and in their natural substrates. However, all known phosphorylases share catalytic and structural properties.</text>
</comment>
<dbReference type="AlphaFoldDB" id="A0A931I412"/>
<keyword evidence="5 11" id="KW-0328">Glycosyltransferase</keyword>
<evidence type="ECO:0000256" key="2">
    <source>
        <dbReference type="ARBA" id="ARBA00001933"/>
    </source>
</evidence>
<dbReference type="RefSeq" id="WP_197312118.1">
    <property type="nucleotide sequence ID" value="NZ_JADZLT010000052.1"/>
</dbReference>
<evidence type="ECO:0000313" key="13">
    <source>
        <dbReference type="Proteomes" id="UP000631694"/>
    </source>
</evidence>
<dbReference type="FunFam" id="3.40.50.2000:FF:000807">
    <property type="entry name" value="Alpha-glucan phosphorylase 2, cytosolic"/>
    <property type="match status" value="1"/>
</dbReference>
<organism evidence="12 13">
    <name type="scientific">Methylobrevis albus</name>
    <dbReference type="NCBI Taxonomy" id="2793297"/>
    <lineage>
        <taxon>Bacteria</taxon>
        <taxon>Pseudomonadati</taxon>
        <taxon>Pseudomonadota</taxon>
        <taxon>Alphaproteobacteria</taxon>
        <taxon>Hyphomicrobiales</taxon>
        <taxon>Pleomorphomonadaceae</taxon>
        <taxon>Methylobrevis</taxon>
    </lineage>
</organism>
<evidence type="ECO:0000256" key="3">
    <source>
        <dbReference type="ARBA" id="ARBA00006047"/>
    </source>
</evidence>
<dbReference type="EC" id="2.4.1.1" evidence="11"/>
<keyword evidence="13" id="KW-1185">Reference proteome</keyword>
<comment type="caution">
    <text evidence="12">The sequence shown here is derived from an EMBL/GenBank/DDBJ whole genome shotgun (WGS) entry which is preliminary data.</text>
</comment>
<dbReference type="NCBIfam" id="TIGR02093">
    <property type="entry name" value="P_ylase"/>
    <property type="match status" value="1"/>
</dbReference>
<dbReference type="PANTHER" id="PTHR11468">
    <property type="entry name" value="GLYCOGEN PHOSPHORYLASE"/>
    <property type="match status" value="1"/>
</dbReference>
<evidence type="ECO:0000256" key="8">
    <source>
        <dbReference type="ARBA" id="ARBA00023277"/>
    </source>
</evidence>
<dbReference type="InterPro" id="IPR000811">
    <property type="entry name" value="Glyco_trans_35"/>
</dbReference>
<evidence type="ECO:0000313" key="12">
    <source>
        <dbReference type="EMBL" id="MBH0239044.1"/>
    </source>
</evidence>
<evidence type="ECO:0000256" key="10">
    <source>
        <dbReference type="PIRSR" id="PIRSR000460-1"/>
    </source>
</evidence>
<dbReference type="GO" id="GO:0005737">
    <property type="term" value="C:cytoplasm"/>
    <property type="evidence" value="ECO:0007669"/>
    <property type="project" value="TreeGrafter"/>
</dbReference>
<evidence type="ECO:0000256" key="6">
    <source>
        <dbReference type="ARBA" id="ARBA00022679"/>
    </source>
</evidence>
<comment type="function">
    <text evidence="11">Allosteric enzyme that catalyzes the rate-limiting step in glycogen catabolism, the phosphorolytic cleavage of glycogen to produce glucose-1-phosphate, and plays a central role in maintaining cellular and organismal glucose homeostasis.</text>
</comment>
<dbReference type="Pfam" id="PF00343">
    <property type="entry name" value="Phosphorylase"/>
    <property type="match status" value="1"/>
</dbReference>
<dbReference type="CDD" id="cd04300">
    <property type="entry name" value="GT35_Glycogen_Phosphorylase"/>
    <property type="match status" value="1"/>
</dbReference>
<keyword evidence="6 11" id="KW-0808">Transferase</keyword>
<dbReference type="FunFam" id="3.40.50.2000:FF:000003">
    <property type="entry name" value="Alpha-1,4 glucan phosphorylase"/>
    <property type="match status" value="1"/>
</dbReference>
<evidence type="ECO:0000256" key="9">
    <source>
        <dbReference type="ARBA" id="ARBA00025174"/>
    </source>
</evidence>
<dbReference type="Proteomes" id="UP000631694">
    <property type="component" value="Unassembled WGS sequence"/>
</dbReference>
<dbReference type="PROSITE" id="PS00102">
    <property type="entry name" value="PHOSPHORYLASE"/>
    <property type="match status" value="1"/>
</dbReference>
<dbReference type="PANTHER" id="PTHR11468:SF3">
    <property type="entry name" value="GLYCOGEN PHOSPHORYLASE, LIVER FORM"/>
    <property type="match status" value="1"/>
</dbReference>
<dbReference type="PIRSF" id="PIRSF000460">
    <property type="entry name" value="Pprylas_GlgP"/>
    <property type="match status" value="1"/>
</dbReference>
<gene>
    <name evidence="12" type="ORF">I5731_14530</name>
</gene>
<evidence type="ECO:0000256" key="5">
    <source>
        <dbReference type="ARBA" id="ARBA00022676"/>
    </source>
</evidence>
<dbReference type="InterPro" id="IPR011833">
    <property type="entry name" value="Glycg_phsphrylas"/>
</dbReference>
<name>A0A931I412_9HYPH</name>
<proteinExistence type="inferred from homology"/>